<dbReference type="OrthoDB" id="2180629at2"/>
<evidence type="ECO:0000313" key="4">
    <source>
        <dbReference type="EMBL" id="OTO07838.1"/>
    </source>
</evidence>
<dbReference type="InterPro" id="IPR027994">
    <property type="entry name" value="WxL_dom"/>
</dbReference>
<sequence>MKLTHKLCGAVLLGAVGVALAIPNTTKAADPDSKTGDMDIQFTRKTSGSVDIPNSEMSGSMSLSVDYKEFGVVAVTPLSFGEQQATATSRSYWAKNWTQSTGSSANFVAISDERAVADHRYTVAAQITKPLTSGSSVLAGSTVTLRNIHLQTQANIGDNVKLPAGAIVEPGSDRVVTNGESTLIINNTTPGAGIGTTTITFGHLNSADEKDSSKSVKLDIGKDDLIVEGDYRGEITWTMTEVK</sequence>
<dbReference type="RefSeq" id="WP_086330992.1">
    <property type="nucleotide sequence ID" value="NZ_NGLE02000001.1"/>
</dbReference>
<evidence type="ECO:0000256" key="1">
    <source>
        <dbReference type="SAM" id="SignalP"/>
    </source>
</evidence>
<feature type="signal peptide" evidence="1">
    <location>
        <begin position="1"/>
        <end position="21"/>
    </location>
</feature>
<feature type="domain" description="WxL" evidence="2">
    <location>
        <begin position="72"/>
        <end position="241"/>
    </location>
</feature>
<comment type="caution">
    <text evidence="4">The sequence shown here is derived from an EMBL/GenBank/DDBJ whole genome shotgun (WGS) entry which is preliminary data.</text>
</comment>
<proteinExistence type="predicted"/>
<dbReference type="Proteomes" id="UP000195139">
    <property type="component" value="Unassembled WGS sequence"/>
</dbReference>
<dbReference type="EMBL" id="NGLE01000003">
    <property type="protein sequence ID" value="OTO07838.1"/>
    <property type="molecule type" value="Genomic_DNA"/>
</dbReference>
<organism evidence="4">
    <name type="scientific">Candidatus Enterococcus mansonii</name>
    <dbReference type="NCBI Taxonomy" id="1834181"/>
    <lineage>
        <taxon>Bacteria</taxon>
        <taxon>Bacillati</taxon>
        <taxon>Bacillota</taxon>
        <taxon>Bacilli</taxon>
        <taxon>Lactobacillales</taxon>
        <taxon>Enterococcaceae</taxon>
        <taxon>Enterococcus</taxon>
    </lineage>
</organism>
<dbReference type="STRING" id="1834181.A5880_002108"/>
<reference evidence="3 5" key="2">
    <citation type="submission" date="2018-07" db="EMBL/GenBank/DDBJ databases">
        <title>The Genome Sequence of Enterococcus sp. DIV0659b.</title>
        <authorList>
            <consortium name="The Broad Institute Genomics Platform"/>
            <consortium name="The Broad Institute Genomic Center for Infectious Diseases"/>
            <person name="Earl A."/>
            <person name="Manson A."/>
            <person name="Schwartman J."/>
            <person name="Gilmore M."/>
            <person name="Abouelleil A."/>
            <person name="Cao P."/>
            <person name="Chapman S."/>
            <person name="Cusick C."/>
            <person name="Shea T."/>
            <person name="Young S."/>
            <person name="Neafsey D."/>
            <person name="Nusbaum C."/>
            <person name="Birren B."/>
        </authorList>
    </citation>
    <scope>NUCLEOTIDE SEQUENCE [LARGE SCALE GENOMIC DNA]</scope>
    <source>
        <strain evidence="3 5">4G2_DIV0659</strain>
    </source>
</reference>
<evidence type="ECO:0000259" key="2">
    <source>
        <dbReference type="Pfam" id="PF13731"/>
    </source>
</evidence>
<protein>
    <recommendedName>
        <fullName evidence="2">WxL domain-containing protein</fullName>
    </recommendedName>
</protein>
<keyword evidence="1" id="KW-0732">Signal</keyword>
<evidence type="ECO:0000313" key="5">
    <source>
        <dbReference type="Proteomes" id="UP000195139"/>
    </source>
</evidence>
<feature type="chain" id="PRO_5039463331" description="WxL domain-containing protein" evidence="1">
    <location>
        <begin position="22"/>
        <end position="243"/>
    </location>
</feature>
<keyword evidence="5" id="KW-1185">Reference proteome</keyword>
<reference evidence="4" key="1">
    <citation type="submission" date="2017-05" db="EMBL/GenBank/DDBJ databases">
        <title>The Genome Sequence of Enterococcus sp. 4G2_DIV0659.</title>
        <authorList>
            <consortium name="The Broad Institute Genomics Platform"/>
            <consortium name="The Broad Institute Genomic Center for Infectious Diseases"/>
            <person name="Earl A."/>
            <person name="Manson A."/>
            <person name="Schwartman J."/>
            <person name="Gilmore M."/>
            <person name="Abouelleil A."/>
            <person name="Cao P."/>
            <person name="Chapman S."/>
            <person name="Cusick C."/>
            <person name="Shea T."/>
            <person name="Young S."/>
            <person name="Neafsey D."/>
            <person name="Nusbaum C."/>
            <person name="Birren B."/>
        </authorList>
    </citation>
    <scope>NUCLEOTIDE SEQUENCE [LARGE SCALE GENOMIC DNA]</scope>
    <source>
        <strain evidence="4">4G2_DIV0659</strain>
    </source>
</reference>
<dbReference type="EMBL" id="NGLE02000001">
    <property type="protein sequence ID" value="MEI5993782.1"/>
    <property type="molecule type" value="Genomic_DNA"/>
</dbReference>
<dbReference type="Pfam" id="PF13731">
    <property type="entry name" value="WxL"/>
    <property type="match status" value="1"/>
</dbReference>
<gene>
    <name evidence="3" type="ORF">A5880_001329</name>
    <name evidence="4" type="ORF">A5880_002108</name>
</gene>
<evidence type="ECO:0000313" key="3">
    <source>
        <dbReference type="EMBL" id="MEI5993782.1"/>
    </source>
</evidence>
<dbReference type="AlphaFoldDB" id="A0A242CCJ1"/>
<name>A0A242CCJ1_9ENTE</name>
<accession>A0A242CCJ1</accession>